<dbReference type="SMART" id="SM00338">
    <property type="entry name" value="BRLZ"/>
    <property type="match status" value="1"/>
</dbReference>
<dbReference type="GO" id="GO:0005634">
    <property type="term" value="C:nucleus"/>
    <property type="evidence" value="ECO:0007669"/>
    <property type="project" value="UniProtKB-SubCell"/>
</dbReference>
<evidence type="ECO:0000256" key="6">
    <source>
        <dbReference type="ARBA" id="ARBA00023163"/>
    </source>
</evidence>
<feature type="compositionally biased region" description="Polar residues" evidence="8">
    <location>
        <begin position="278"/>
        <end position="291"/>
    </location>
</feature>
<keyword evidence="5" id="KW-0238">DNA-binding</keyword>
<evidence type="ECO:0000256" key="4">
    <source>
        <dbReference type="ARBA" id="ARBA00023015"/>
    </source>
</evidence>
<accession>A0A2Z6MPL3</accession>
<dbReference type="PROSITE" id="PS00036">
    <property type="entry name" value="BZIP_BASIC"/>
    <property type="match status" value="1"/>
</dbReference>
<dbReference type="Gene3D" id="1.20.5.170">
    <property type="match status" value="1"/>
</dbReference>
<comment type="subcellular location">
    <subcellularLocation>
        <location evidence="2">Endoplasmic reticulum membrane</location>
        <topology evidence="2">Single-pass membrane protein</topology>
    </subcellularLocation>
    <subcellularLocation>
        <location evidence="1">Nucleus</location>
    </subcellularLocation>
</comment>
<dbReference type="GO" id="GO:0003700">
    <property type="term" value="F:DNA-binding transcription factor activity"/>
    <property type="evidence" value="ECO:0007669"/>
    <property type="project" value="InterPro"/>
</dbReference>
<reference evidence="11" key="1">
    <citation type="journal article" date="2017" name="Front. Plant Sci.">
        <title>Climate Clever Clovers: New Paradigm to Reduce the Environmental Footprint of Ruminants by Breeding Low Methanogenic Forages Utilizing Haplotype Variation.</title>
        <authorList>
            <person name="Kaur P."/>
            <person name="Appels R."/>
            <person name="Bayer P.E."/>
            <person name="Keeble-Gagnere G."/>
            <person name="Wang J."/>
            <person name="Hirakawa H."/>
            <person name="Shirasawa K."/>
            <person name="Vercoe P."/>
            <person name="Stefanova K."/>
            <person name="Durmic Z."/>
            <person name="Nichols P."/>
            <person name="Revell C."/>
            <person name="Isobe S.N."/>
            <person name="Edwards D."/>
            <person name="Erskine W."/>
        </authorList>
    </citation>
    <scope>NUCLEOTIDE SEQUENCE [LARGE SCALE GENOMIC DNA]</scope>
    <source>
        <strain evidence="11">cv. Daliak</strain>
    </source>
</reference>
<dbReference type="PANTHER" id="PTHR47416:SF8">
    <property type="entry name" value="BASIC-LEUCINE ZIPPER TRANSCRIPTION FACTOR E-RELATED"/>
    <property type="match status" value="1"/>
</dbReference>
<evidence type="ECO:0000256" key="1">
    <source>
        <dbReference type="ARBA" id="ARBA00004123"/>
    </source>
</evidence>
<keyword evidence="4" id="KW-0805">Transcription regulation</keyword>
<dbReference type="SUPFAM" id="SSF57959">
    <property type="entry name" value="Leucine zipper domain"/>
    <property type="match status" value="1"/>
</dbReference>
<evidence type="ECO:0000259" key="9">
    <source>
        <dbReference type="PROSITE" id="PS50217"/>
    </source>
</evidence>
<evidence type="ECO:0000256" key="3">
    <source>
        <dbReference type="ARBA" id="ARBA00007163"/>
    </source>
</evidence>
<dbReference type="OrthoDB" id="674948at2759"/>
<organism evidence="10 11">
    <name type="scientific">Trifolium subterraneum</name>
    <name type="common">Subterranean clover</name>
    <dbReference type="NCBI Taxonomy" id="3900"/>
    <lineage>
        <taxon>Eukaryota</taxon>
        <taxon>Viridiplantae</taxon>
        <taxon>Streptophyta</taxon>
        <taxon>Embryophyta</taxon>
        <taxon>Tracheophyta</taxon>
        <taxon>Spermatophyta</taxon>
        <taxon>Magnoliopsida</taxon>
        <taxon>eudicotyledons</taxon>
        <taxon>Gunneridae</taxon>
        <taxon>Pentapetalae</taxon>
        <taxon>rosids</taxon>
        <taxon>fabids</taxon>
        <taxon>Fabales</taxon>
        <taxon>Fabaceae</taxon>
        <taxon>Papilionoideae</taxon>
        <taxon>50 kb inversion clade</taxon>
        <taxon>NPAAA clade</taxon>
        <taxon>Hologalegina</taxon>
        <taxon>IRL clade</taxon>
        <taxon>Trifolieae</taxon>
        <taxon>Trifolium</taxon>
    </lineage>
</organism>
<dbReference type="AlphaFoldDB" id="A0A2Z6MPL3"/>
<feature type="compositionally biased region" description="Basic residues" evidence="8">
    <location>
        <begin position="292"/>
        <end position="301"/>
    </location>
</feature>
<protein>
    <recommendedName>
        <fullName evidence="9">BZIP domain-containing protein</fullName>
    </recommendedName>
</protein>
<feature type="compositionally biased region" description="Low complexity" evidence="8">
    <location>
        <begin position="130"/>
        <end position="141"/>
    </location>
</feature>
<feature type="domain" description="BZIP" evidence="9">
    <location>
        <begin position="142"/>
        <end position="185"/>
    </location>
</feature>
<dbReference type="InterPro" id="IPR046347">
    <property type="entry name" value="bZIP_sf"/>
</dbReference>
<evidence type="ECO:0000256" key="5">
    <source>
        <dbReference type="ARBA" id="ARBA00023125"/>
    </source>
</evidence>
<dbReference type="CDD" id="cd14704">
    <property type="entry name" value="bZIP_HY5-like"/>
    <property type="match status" value="1"/>
</dbReference>
<dbReference type="Pfam" id="PF00170">
    <property type="entry name" value="bZIP_1"/>
    <property type="match status" value="1"/>
</dbReference>
<dbReference type="GO" id="GO:0005789">
    <property type="term" value="C:endoplasmic reticulum membrane"/>
    <property type="evidence" value="ECO:0007669"/>
    <property type="project" value="UniProtKB-SubCell"/>
</dbReference>
<dbReference type="GO" id="GO:0003677">
    <property type="term" value="F:DNA binding"/>
    <property type="evidence" value="ECO:0007669"/>
    <property type="project" value="UniProtKB-KW"/>
</dbReference>
<keyword evidence="6" id="KW-0804">Transcription</keyword>
<evidence type="ECO:0000313" key="11">
    <source>
        <dbReference type="Proteomes" id="UP000242715"/>
    </source>
</evidence>
<dbReference type="EMBL" id="DF973552">
    <property type="protein sequence ID" value="GAU34308.1"/>
    <property type="molecule type" value="Genomic_DNA"/>
</dbReference>
<name>A0A2Z6MPL3_TRISU</name>
<feature type="compositionally biased region" description="Basic and acidic residues" evidence="8">
    <location>
        <begin position="302"/>
        <end position="311"/>
    </location>
</feature>
<evidence type="ECO:0000313" key="10">
    <source>
        <dbReference type="EMBL" id="GAU34308.1"/>
    </source>
</evidence>
<sequence>MEEQLDWECFFDQLPDFEQFKQVGDFFQEDVINPPVSIGETPSPIPSLSEIENLLMTDSDEGIASPEDSEFDKLLADFLIEPVPQSEEGSMVHSDKDRVDSSSPEEVPSDKDGVDSSSPEEVPSDKDSVDPSTPEEVSPEPVSKKQIRQMRNRDAAVKSRERKKMYVKNLETKSRYFEGECRRLEHLLQCCYAENHALRFCLQSRGAFGAPMTMQESAVLLLDVKKPLGILVDFSEQQCWVYSGVRRHGYFANVKLNSHRQLIPAAGFPAMVHGHHVATQSTPPTVANSVTSKRKHGTQRSKKGDSKKAKQ</sequence>
<keyword evidence="11" id="KW-1185">Reference proteome</keyword>
<feature type="region of interest" description="Disordered" evidence="8">
    <location>
        <begin position="278"/>
        <end position="311"/>
    </location>
</feature>
<gene>
    <name evidence="10" type="ORF">TSUD_20140</name>
</gene>
<evidence type="ECO:0000256" key="2">
    <source>
        <dbReference type="ARBA" id="ARBA00004389"/>
    </source>
</evidence>
<dbReference type="Proteomes" id="UP000242715">
    <property type="component" value="Unassembled WGS sequence"/>
</dbReference>
<proteinExistence type="inferred from homology"/>
<dbReference type="PROSITE" id="PS50217">
    <property type="entry name" value="BZIP"/>
    <property type="match status" value="1"/>
</dbReference>
<dbReference type="InterPro" id="IPR004827">
    <property type="entry name" value="bZIP"/>
</dbReference>
<keyword evidence="7" id="KW-0539">Nucleus</keyword>
<evidence type="ECO:0000256" key="8">
    <source>
        <dbReference type="SAM" id="MobiDB-lite"/>
    </source>
</evidence>
<evidence type="ECO:0000256" key="7">
    <source>
        <dbReference type="ARBA" id="ARBA00023242"/>
    </source>
</evidence>
<dbReference type="PANTHER" id="PTHR47416">
    <property type="entry name" value="BASIC-LEUCINE ZIPPER TRANSCRIPTION FACTOR F-RELATED"/>
    <property type="match status" value="1"/>
</dbReference>
<feature type="region of interest" description="Disordered" evidence="8">
    <location>
        <begin position="84"/>
        <end position="160"/>
    </location>
</feature>
<comment type="similarity">
    <text evidence="3">Belongs to the bZIP family.</text>
</comment>